<dbReference type="CDD" id="cd01068">
    <property type="entry name" value="globin_sensor"/>
    <property type="match status" value="1"/>
</dbReference>
<dbReference type="SUPFAM" id="SSF58104">
    <property type="entry name" value="Methyl-accepting chemotaxis protein (MCP) signaling domain"/>
    <property type="match status" value="1"/>
</dbReference>
<dbReference type="SMART" id="SM00283">
    <property type="entry name" value="MA"/>
    <property type="match status" value="1"/>
</dbReference>
<dbReference type="CDD" id="cd11386">
    <property type="entry name" value="MCP_signal"/>
    <property type="match status" value="1"/>
</dbReference>
<accession>A0A2N5XNC9</accession>
<dbReference type="GO" id="GO:0019825">
    <property type="term" value="F:oxygen binding"/>
    <property type="evidence" value="ECO:0007669"/>
    <property type="project" value="InterPro"/>
</dbReference>
<dbReference type="InterPro" id="IPR009050">
    <property type="entry name" value="Globin-like_sf"/>
</dbReference>
<dbReference type="Gene3D" id="1.10.490.10">
    <property type="entry name" value="Globins"/>
    <property type="match status" value="1"/>
</dbReference>
<dbReference type="GO" id="GO:0007165">
    <property type="term" value="P:signal transduction"/>
    <property type="evidence" value="ECO:0007669"/>
    <property type="project" value="UniProtKB-KW"/>
</dbReference>
<reference evidence="5 6" key="1">
    <citation type="submission" date="2018-01" db="EMBL/GenBank/DDBJ databases">
        <title>The draft genome sequence of Cohaesibacter sp. H1304.</title>
        <authorList>
            <person name="Wang N.-N."/>
            <person name="Du Z.-J."/>
        </authorList>
    </citation>
    <scope>NUCLEOTIDE SEQUENCE [LARGE SCALE GENOMIC DNA]</scope>
    <source>
        <strain evidence="5 6">H1304</strain>
    </source>
</reference>
<keyword evidence="6" id="KW-1185">Reference proteome</keyword>
<evidence type="ECO:0000256" key="2">
    <source>
        <dbReference type="ARBA" id="ARBA00029447"/>
    </source>
</evidence>
<protein>
    <recommendedName>
        <fullName evidence="4">Methyl-accepting transducer domain-containing protein</fullName>
    </recommendedName>
</protein>
<dbReference type="PANTHER" id="PTHR32089:SF112">
    <property type="entry name" value="LYSOZYME-LIKE PROTEIN-RELATED"/>
    <property type="match status" value="1"/>
</dbReference>
<name>A0A2N5XNC9_9HYPH</name>
<dbReference type="SUPFAM" id="SSF46458">
    <property type="entry name" value="Globin-like"/>
    <property type="match status" value="1"/>
</dbReference>
<dbReference type="Gene3D" id="1.10.287.950">
    <property type="entry name" value="Methyl-accepting chemotaxis protein"/>
    <property type="match status" value="1"/>
</dbReference>
<dbReference type="InterPro" id="IPR039379">
    <property type="entry name" value="Protoglobin_sensor_dom"/>
</dbReference>
<dbReference type="Proteomes" id="UP000234881">
    <property type="component" value="Unassembled WGS sequence"/>
</dbReference>
<dbReference type="InterPro" id="IPR012292">
    <property type="entry name" value="Globin/Proto"/>
</dbReference>
<sequence>MQTNQAEFKAKTNHSISSKSDDFIGFLSGYGTELKYSNAAWKAIEPELGSVLDSFYKHVLNYPELSEKLGKDGQKLAGIRSAQAKHWEFILTRDPDAEFERHSIKVGEAHVRADLDVQWYVASYGRILQDLIPLIISKNKLAPMKASRLLQATVSRFFTDMVMSIGTFNENSRRKENAMRTEIESFRNLKNLSKTVEDVNGISMDMAILSRNVRASSQSGQAISAAVAELVASTEQISTNSEHTAKNADEASNSVSEGLDAMQSVLEAMSNIAETSQQTESSLTDLMESSQQIGEFLTVIESISNQTNLLALNATIEAARAGEAGKGFAVVAAEVKELASLSNKAAEDISKRIHALNQGMGTIQGSISGSLEAIEQGQTLILGANNLMDELRTQVSEVSGNMQEVSNILHQQTEASHEIASSVAGVADLSTENEQTLAVMVKNLQESNDDFSSNAGKWFEANSDRSLCEMAKIDHILFKKKVVDTIMGRCQWKASEVPDHHACRLGKWYDGFDNNGMSALPVFKDLINPHEEVHAAAKQALECHAAGDLDGAFAGLKALDDASHEVLRALEKLSDVLAAEFEKSA</sequence>
<evidence type="ECO:0000313" key="6">
    <source>
        <dbReference type="Proteomes" id="UP000234881"/>
    </source>
</evidence>
<dbReference type="AlphaFoldDB" id="A0A2N5XNC9"/>
<dbReference type="PANTHER" id="PTHR32089">
    <property type="entry name" value="METHYL-ACCEPTING CHEMOTAXIS PROTEIN MCPB"/>
    <property type="match status" value="1"/>
</dbReference>
<dbReference type="InterPro" id="IPR004089">
    <property type="entry name" value="MCPsignal_dom"/>
</dbReference>
<dbReference type="RefSeq" id="WP_101535246.1">
    <property type="nucleotide sequence ID" value="NZ_JBFHIU010000175.1"/>
</dbReference>
<feature type="domain" description="Methyl-accepting transducer" evidence="4">
    <location>
        <begin position="191"/>
        <end position="427"/>
    </location>
</feature>
<dbReference type="Pfam" id="PF11563">
    <property type="entry name" value="Protoglobin"/>
    <property type="match status" value="1"/>
</dbReference>
<comment type="similarity">
    <text evidence="2">Belongs to the methyl-accepting chemotaxis (MCP) protein family.</text>
</comment>
<dbReference type="OrthoDB" id="4514964at2"/>
<evidence type="ECO:0000259" key="4">
    <source>
        <dbReference type="PROSITE" id="PS50111"/>
    </source>
</evidence>
<dbReference type="GO" id="GO:0020037">
    <property type="term" value="F:heme binding"/>
    <property type="evidence" value="ECO:0007669"/>
    <property type="project" value="InterPro"/>
</dbReference>
<evidence type="ECO:0000256" key="1">
    <source>
        <dbReference type="ARBA" id="ARBA00023224"/>
    </source>
</evidence>
<dbReference type="EMBL" id="PKUQ01000042">
    <property type="protein sequence ID" value="PLW76004.1"/>
    <property type="molecule type" value="Genomic_DNA"/>
</dbReference>
<dbReference type="InterPro" id="IPR004090">
    <property type="entry name" value="Chemotax_Me-accpt_rcpt"/>
</dbReference>
<dbReference type="PROSITE" id="PS50111">
    <property type="entry name" value="CHEMOTAXIS_TRANSDUC_2"/>
    <property type="match status" value="1"/>
</dbReference>
<evidence type="ECO:0000313" key="5">
    <source>
        <dbReference type="EMBL" id="PLW76004.1"/>
    </source>
</evidence>
<comment type="caution">
    <text evidence="5">The sequence shown here is derived from an EMBL/GenBank/DDBJ whole genome shotgun (WGS) entry which is preliminary data.</text>
</comment>
<gene>
    <name evidence="5" type="ORF">C0081_18080</name>
</gene>
<dbReference type="PRINTS" id="PR00260">
    <property type="entry name" value="CHEMTRNSDUCR"/>
</dbReference>
<evidence type="ECO:0000256" key="3">
    <source>
        <dbReference type="PROSITE-ProRule" id="PRU00284"/>
    </source>
</evidence>
<organism evidence="5 6">
    <name type="scientific">Cohaesibacter celericrescens</name>
    <dbReference type="NCBI Taxonomy" id="2067669"/>
    <lineage>
        <taxon>Bacteria</taxon>
        <taxon>Pseudomonadati</taxon>
        <taxon>Pseudomonadota</taxon>
        <taxon>Alphaproteobacteria</taxon>
        <taxon>Hyphomicrobiales</taxon>
        <taxon>Cohaesibacteraceae</taxon>
    </lineage>
</organism>
<proteinExistence type="inferred from homology"/>
<dbReference type="Pfam" id="PF00015">
    <property type="entry name" value="MCPsignal"/>
    <property type="match status" value="1"/>
</dbReference>
<dbReference type="InterPro" id="IPR044398">
    <property type="entry name" value="Globin-sensor_dom"/>
</dbReference>
<dbReference type="GO" id="GO:0016020">
    <property type="term" value="C:membrane"/>
    <property type="evidence" value="ECO:0007669"/>
    <property type="project" value="InterPro"/>
</dbReference>
<dbReference type="InterPro" id="IPR025991">
    <property type="entry name" value="Chemoreceptor_zinc-bind_dom"/>
</dbReference>
<dbReference type="Gene3D" id="1.20.120.30">
    <property type="entry name" value="Aspartate receptor, ligand-binding domain"/>
    <property type="match status" value="1"/>
</dbReference>
<dbReference type="GO" id="GO:0006935">
    <property type="term" value="P:chemotaxis"/>
    <property type="evidence" value="ECO:0007669"/>
    <property type="project" value="InterPro"/>
</dbReference>
<keyword evidence="1 3" id="KW-0807">Transducer</keyword>
<dbReference type="Pfam" id="PF13682">
    <property type="entry name" value="CZB"/>
    <property type="match status" value="1"/>
</dbReference>
<dbReference type="GO" id="GO:0004888">
    <property type="term" value="F:transmembrane signaling receptor activity"/>
    <property type="evidence" value="ECO:0007669"/>
    <property type="project" value="InterPro"/>
</dbReference>